<dbReference type="STRING" id="1120975.SAMN02746064_00073"/>
<feature type="binding site" evidence="2">
    <location>
        <position position="191"/>
    </location>
    <ligand>
        <name>ATP</name>
        <dbReference type="ChEBI" id="CHEBI:30616"/>
    </ligand>
</feature>
<feature type="binding site" evidence="2">
    <location>
        <position position="104"/>
    </location>
    <ligand>
        <name>ATP</name>
        <dbReference type="ChEBI" id="CHEBI:30616"/>
    </ligand>
</feature>
<sequence>MLMKILGIVAEYNPFHNGHLYHLEKSKETSGCSHTIAIMSGSFLQRGEPALTDKWNRAETAVKNGIDLVVELPYAYSCQSAEIFAYGAIRTLNDTKSVNCLAFGSESADISKLSLVADIIAKEPEYYKDKLRKHLQTGLSFPKARELALNFCIPNVGESVVIGLPNNILALEYLKWLSRLESNIEPVPIERTKVGYHSDFSLDGIASATHIRNIINQNDQWREILKPLVPQVTYEEIESYSHKQGFNNLENYFDIIASEILRSSPREISAYPDVTEGLENRLVSSLKNSSTVAGLVEEVSSKRYPSTRISRILCHMATHFTDEDTALFYKDKSFSPYLRLLAFNTKGREIINAIKGNSEIKILDNLGRSQKKLKPNQVRCLKKDLAASDIYFLKTNPQKIGSDYLKKPIYVNE</sequence>
<proteinExistence type="inferred from homology"/>
<dbReference type="AlphaFoldDB" id="A0A1M4S5C2"/>
<accession>A0A1M4S5C2</accession>
<dbReference type="GO" id="GO:0006400">
    <property type="term" value="P:tRNA modification"/>
    <property type="evidence" value="ECO:0007669"/>
    <property type="project" value="UniProtKB-UniRule"/>
</dbReference>
<comment type="similarity">
    <text evidence="2">Belongs to the TmcAL family.</text>
</comment>
<keyword evidence="2" id="KW-0067">ATP-binding</keyword>
<dbReference type="GO" id="GO:0016879">
    <property type="term" value="F:ligase activity, forming carbon-nitrogen bonds"/>
    <property type="evidence" value="ECO:0007669"/>
    <property type="project" value="UniProtKB-UniRule"/>
</dbReference>
<comment type="subcellular location">
    <subcellularLocation>
        <location evidence="2">Cytoplasm</location>
    </subcellularLocation>
</comment>
<dbReference type="PANTHER" id="PTHR37825">
    <property type="entry name" value="TRNA(MET) CYTIDINE ACETATE LIGASE"/>
    <property type="match status" value="1"/>
</dbReference>
<evidence type="ECO:0000313" key="4">
    <source>
        <dbReference type="Proteomes" id="UP000184251"/>
    </source>
</evidence>
<dbReference type="Pfam" id="PF05636">
    <property type="entry name" value="HIGH_NTase1"/>
    <property type="match status" value="1"/>
</dbReference>
<dbReference type="EC" id="6.3.4.-" evidence="2"/>
<gene>
    <name evidence="2" type="primary">tmcAL</name>
    <name evidence="3" type="ORF">SAMN02746064_00073</name>
</gene>
<dbReference type="GO" id="GO:0000049">
    <property type="term" value="F:tRNA binding"/>
    <property type="evidence" value="ECO:0007669"/>
    <property type="project" value="UniProtKB-KW"/>
</dbReference>
<keyword evidence="2" id="KW-0547">Nucleotide-binding</keyword>
<keyword evidence="2" id="KW-0694">RNA-binding</keyword>
<keyword evidence="4" id="KW-1185">Reference proteome</keyword>
<feature type="binding site" evidence="2">
    <location>
        <begin position="9"/>
        <end position="22"/>
    </location>
    <ligand>
        <name>ATP</name>
        <dbReference type="ChEBI" id="CHEBI:30616"/>
    </ligand>
</feature>
<dbReference type="SUPFAM" id="SSF52374">
    <property type="entry name" value="Nucleotidylyl transferase"/>
    <property type="match status" value="1"/>
</dbReference>
<evidence type="ECO:0000256" key="2">
    <source>
        <dbReference type="HAMAP-Rule" id="MF_01539"/>
    </source>
</evidence>
<organism evidence="3 4">
    <name type="scientific">Alkalibacter saccharofermentans DSM 14828</name>
    <dbReference type="NCBI Taxonomy" id="1120975"/>
    <lineage>
        <taxon>Bacteria</taxon>
        <taxon>Bacillati</taxon>
        <taxon>Bacillota</taxon>
        <taxon>Clostridia</taxon>
        <taxon>Eubacteriales</taxon>
        <taxon>Eubacteriaceae</taxon>
        <taxon>Alkalibacter</taxon>
    </lineage>
</organism>
<dbReference type="NCBIfam" id="NF010191">
    <property type="entry name" value="PRK13670.1"/>
    <property type="match status" value="1"/>
</dbReference>
<dbReference type="GO" id="GO:0005737">
    <property type="term" value="C:cytoplasm"/>
    <property type="evidence" value="ECO:0007669"/>
    <property type="project" value="UniProtKB-SubCell"/>
</dbReference>
<protein>
    <recommendedName>
        <fullName evidence="2">tRNA(Met) cytidine acetate ligase</fullName>
        <ecNumber evidence="2">6.3.4.-</ecNumber>
    </recommendedName>
</protein>
<reference evidence="3 4" key="1">
    <citation type="submission" date="2016-11" db="EMBL/GenBank/DDBJ databases">
        <authorList>
            <person name="Jaros S."/>
            <person name="Januszkiewicz K."/>
            <person name="Wedrychowicz H."/>
        </authorList>
    </citation>
    <scope>NUCLEOTIDE SEQUENCE [LARGE SCALE GENOMIC DNA]</scope>
    <source>
        <strain evidence="3 4">DSM 14828</strain>
    </source>
</reference>
<name>A0A1M4S5C2_9FIRM</name>
<comment type="function">
    <text evidence="2">Catalyzes the formation of N(4)-acetylcytidine (ac(4)C) at the wobble position of elongator tRNA(Met), using acetate and ATP as substrates. First activates an acetate ion to form acetyladenylate (Ac-AMP) and then transfers the acetyl group to tRNA to form ac(4)C34.</text>
</comment>
<dbReference type="HAMAP" id="MF_01539">
    <property type="entry name" value="TmcAL"/>
    <property type="match status" value="1"/>
</dbReference>
<dbReference type="GO" id="GO:0005524">
    <property type="term" value="F:ATP binding"/>
    <property type="evidence" value="ECO:0007669"/>
    <property type="project" value="UniProtKB-KW"/>
</dbReference>
<comment type="catalytic activity">
    <reaction evidence="2">
        <text>cytidine(34) in elongator tRNA(Met) + acetate + ATP = N(4)-acetylcytidine(34) in elongator tRNA(Met) + AMP + diphosphate</text>
        <dbReference type="Rhea" id="RHEA:58144"/>
        <dbReference type="Rhea" id="RHEA-COMP:10693"/>
        <dbReference type="Rhea" id="RHEA-COMP:10694"/>
        <dbReference type="ChEBI" id="CHEBI:30089"/>
        <dbReference type="ChEBI" id="CHEBI:30616"/>
        <dbReference type="ChEBI" id="CHEBI:33019"/>
        <dbReference type="ChEBI" id="CHEBI:74900"/>
        <dbReference type="ChEBI" id="CHEBI:82748"/>
        <dbReference type="ChEBI" id="CHEBI:456215"/>
    </reaction>
</comment>
<keyword evidence="3" id="KW-0808">Transferase</keyword>
<dbReference type="GO" id="GO:0016740">
    <property type="term" value="F:transferase activity"/>
    <property type="evidence" value="ECO:0007669"/>
    <property type="project" value="UniProtKB-KW"/>
</dbReference>
<keyword evidence="2" id="KW-0820">tRNA-binding</keyword>
<dbReference type="Proteomes" id="UP000184251">
    <property type="component" value="Unassembled WGS sequence"/>
</dbReference>
<evidence type="ECO:0000256" key="1">
    <source>
        <dbReference type="ARBA" id="ARBA00022694"/>
    </source>
</evidence>
<dbReference type="InterPro" id="IPR008513">
    <property type="entry name" value="tRNA(Met)_cyd_acetate_ligase"/>
</dbReference>
<keyword evidence="2" id="KW-0436">Ligase</keyword>
<keyword evidence="2" id="KW-0963">Cytoplasm</keyword>
<dbReference type="PANTHER" id="PTHR37825:SF1">
    <property type="entry name" value="TRNA(MET) CYTIDINE ACETATE LIGASE"/>
    <property type="match status" value="1"/>
</dbReference>
<dbReference type="Gene3D" id="3.40.50.620">
    <property type="entry name" value="HUPs"/>
    <property type="match status" value="1"/>
</dbReference>
<dbReference type="OrthoDB" id="9769796at2"/>
<comment type="caution">
    <text evidence="2">Lacks conserved residue(s) required for the propagation of feature annotation.</text>
</comment>
<dbReference type="InterPro" id="IPR014729">
    <property type="entry name" value="Rossmann-like_a/b/a_fold"/>
</dbReference>
<feature type="binding site" evidence="2">
    <location>
        <position position="166"/>
    </location>
    <ligand>
        <name>ATP</name>
        <dbReference type="ChEBI" id="CHEBI:30616"/>
    </ligand>
</feature>
<dbReference type="RefSeq" id="WP_084116762.1">
    <property type="nucleotide sequence ID" value="NZ_FQTU01000001.1"/>
</dbReference>
<evidence type="ECO:0000313" key="3">
    <source>
        <dbReference type="EMBL" id="SHE27412.1"/>
    </source>
</evidence>
<dbReference type="EMBL" id="FQTU01000001">
    <property type="protein sequence ID" value="SHE27412.1"/>
    <property type="molecule type" value="Genomic_DNA"/>
</dbReference>
<keyword evidence="1 2" id="KW-0819">tRNA processing</keyword>